<reference evidence="2" key="1">
    <citation type="submission" date="2021-11" db="EMBL/GenBank/DDBJ databases">
        <authorList>
            <person name="Herlambang A."/>
            <person name="Guo Y."/>
            <person name="Takashima Y."/>
            <person name="Nishizawa T."/>
        </authorList>
    </citation>
    <scope>NUCLEOTIDE SEQUENCE</scope>
    <source>
        <strain evidence="2">E1425</strain>
    </source>
</reference>
<dbReference type="EMBL" id="BQFW01000015">
    <property type="protein sequence ID" value="GJJ78415.1"/>
    <property type="molecule type" value="Genomic_DNA"/>
</dbReference>
<evidence type="ECO:0000256" key="1">
    <source>
        <dbReference type="SAM" id="SignalP"/>
    </source>
</evidence>
<evidence type="ECO:0000313" key="3">
    <source>
        <dbReference type="Proteomes" id="UP000827284"/>
    </source>
</evidence>
<gene>
    <name evidence="2" type="ORF">EMPS_10774</name>
</gene>
<feature type="signal peptide" evidence="1">
    <location>
        <begin position="1"/>
        <end position="31"/>
    </location>
</feature>
<feature type="chain" id="PRO_5040414056" description="Secreted protein" evidence="1">
    <location>
        <begin position="32"/>
        <end position="128"/>
    </location>
</feature>
<dbReference type="Proteomes" id="UP000827284">
    <property type="component" value="Unassembled WGS sequence"/>
</dbReference>
<evidence type="ECO:0000313" key="2">
    <source>
        <dbReference type="EMBL" id="GJJ78415.1"/>
    </source>
</evidence>
<proteinExistence type="predicted"/>
<name>A0A9P3M1V4_9FUNG</name>
<reference evidence="2" key="2">
    <citation type="journal article" date="2022" name="Microbiol. Resour. Announc.">
        <title>Whole-Genome Sequence of Entomortierella parvispora E1425, a Mucoromycotan Fungus Associated with Burkholderiaceae-Related Endosymbiotic Bacteria.</title>
        <authorList>
            <person name="Herlambang A."/>
            <person name="Guo Y."/>
            <person name="Takashima Y."/>
            <person name="Narisawa K."/>
            <person name="Ohta H."/>
            <person name="Nishizawa T."/>
        </authorList>
    </citation>
    <scope>NUCLEOTIDE SEQUENCE</scope>
    <source>
        <strain evidence="2">E1425</strain>
    </source>
</reference>
<organism evidence="2 3">
    <name type="scientific">Entomortierella parvispora</name>
    <dbReference type="NCBI Taxonomy" id="205924"/>
    <lineage>
        <taxon>Eukaryota</taxon>
        <taxon>Fungi</taxon>
        <taxon>Fungi incertae sedis</taxon>
        <taxon>Mucoromycota</taxon>
        <taxon>Mortierellomycotina</taxon>
        <taxon>Mortierellomycetes</taxon>
        <taxon>Mortierellales</taxon>
        <taxon>Mortierellaceae</taxon>
        <taxon>Entomortierella</taxon>
    </lineage>
</organism>
<keyword evidence="1" id="KW-0732">Signal</keyword>
<accession>A0A9P3M1V4</accession>
<evidence type="ECO:0008006" key="4">
    <source>
        <dbReference type="Google" id="ProtNLM"/>
    </source>
</evidence>
<dbReference type="AlphaFoldDB" id="A0A9P3M1V4"/>
<keyword evidence="3" id="KW-1185">Reference proteome</keyword>
<comment type="caution">
    <text evidence="2">The sequence shown here is derived from an EMBL/GenBank/DDBJ whole genome shotgun (WGS) entry which is preliminary data.</text>
</comment>
<sequence length="128" mass="13494">MSSFSRSFFKSPWIAFLVAAAGLCMLAQSQAVCIIQSSYIPNGMVADTCAYNLPDCSTITSETLMSNYALKGVTVQVVTVPGATASLRIAIAGMETYMVKAVLAPQLLGCYINGKPTMTVYNTNSASA</sequence>
<protein>
    <recommendedName>
        <fullName evidence="4">Secreted protein</fullName>
    </recommendedName>
</protein>